<name>A0A4Y3M7W4_9PROT</name>
<evidence type="ECO:0000259" key="1">
    <source>
        <dbReference type="Pfam" id="PF00082"/>
    </source>
</evidence>
<sequence>MANPVQIILNPENYEEGRAAGGGGEHKDFFAYRDQDFVLHRDMLIHQLDAASKTLSVQPTGAVGFAKVVLRPKAWAKIHRPMIALLSPDRVPVVGGADLGEMIIEVKPASLRQVAAEMEKAEDGTRTKINSQTFKEVPNPSRRRSEVGAIESIELYGPTDRRNFSVNEAVSWLSNPLTGSGYQVELFKNIPPRSDWDSLDTANRQMIESFLRGFTALGFGVSVERLVDVRANQPTLSVRVIHDTAGAVLLIFDSQSGERRRPLAPFNSEIKLHVELLTFLDNHPLVRRISLPGIVLQSGQVSTNRRARPKNLSCPTHDSHRSYPKLGVIDGGISNALSDWVIDRWEVLDDADIDHKHGTFIGGLVVAGGALNGKEICPEQDGTELVDVAVFPATSTGAFATYYPGGLPEFFDEMSSAVADANARHGVRIFNMSLNITQPAAPEAYSQYAARLDRIAEDNDVIVFVSAGNTKPQDMRAEWAQDPTTALAGLALAQNDKLQIPAESARNVSVGALNPPDQDKNIAYAPARYSCRGPGLRAGVKPDLAHIGGSGTPDSILGSGLFSILPDGNITDGCGTSYAAPLVAKIAAALDHAIEGHVSRETLIGLLIHGAEIPEILQVKELSPVARHLVGFGMPPSASRILESDDHSITLVFASRIKKGQQINFRFPWPASLVRSGGNCRGRARLTLVSTPPLDPNFGAEFVRVNIDAMLQQEKEDGGWAGRLESLYVPPKRNMAATEAERIEHDLKWGPTKVYGKTFPRGVGSSSNWRLSVEYLERAGVKIPDEGVPFTAILTISDPKRDAPVFNEMRQNLQALGVTIADIRTAARITPRV</sequence>
<dbReference type="GO" id="GO:0004252">
    <property type="term" value="F:serine-type endopeptidase activity"/>
    <property type="evidence" value="ECO:0007669"/>
    <property type="project" value="InterPro"/>
</dbReference>
<evidence type="ECO:0000313" key="2">
    <source>
        <dbReference type="EMBL" id="GEB03371.1"/>
    </source>
</evidence>
<feature type="domain" description="Peptidase S8/S53" evidence="1">
    <location>
        <begin position="351"/>
        <end position="619"/>
    </location>
</feature>
<dbReference type="InterPro" id="IPR000209">
    <property type="entry name" value="Peptidase_S8/S53_dom"/>
</dbReference>
<dbReference type="InterPro" id="IPR036852">
    <property type="entry name" value="Peptidase_S8/S53_dom_sf"/>
</dbReference>
<dbReference type="CDD" id="cd04847">
    <property type="entry name" value="Peptidases_S8_Subtilisin_like_2"/>
    <property type="match status" value="1"/>
</dbReference>
<keyword evidence="3" id="KW-1185">Reference proteome</keyword>
<accession>A0A4Y3M7W4</accession>
<dbReference type="EMBL" id="BJLY01000002">
    <property type="protein sequence ID" value="GEB03371.1"/>
    <property type="molecule type" value="Genomic_DNA"/>
</dbReference>
<organism evidence="2 3">
    <name type="scientific">Gluconobacter roseus NBRC 3990</name>
    <dbReference type="NCBI Taxonomy" id="1307950"/>
    <lineage>
        <taxon>Bacteria</taxon>
        <taxon>Pseudomonadati</taxon>
        <taxon>Pseudomonadota</taxon>
        <taxon>Alphaproteobacteria</taxon>
        <taxon>Acetobacterales</taxon>
        <taxon>Acetobacteraceae</taxon>
        <taxon>Gluconobacter</taxon>
    </lineage>
</organism>
<comment type="caution">
    <text evidence="2">The sequence shown here is derived from an EMBL/GenBank/DDBJ whole genome shotgun (WGS) entry which is preliminary data.</text>
</comment>
<dbReference type="GO" id="GO:0006508">
    <property type="term" value="P:proteolysis"/>
    <property type="evidence" value="ECO:0007669"/>
    <property type="project" value="InterPro"/>
</dbReference>
<gene>
    <name evidence="2" type="ORF">GRO01_09470</name>
</gene>
<protein>
    <recommendedName>
        <fullName evidence="1">Peptidase S8/S53 domain-containing protein</fullName>
    </recommendedName>
</protein>
<dbReference type="SUPFAM" id="SSF52743">
    <property type="entry name" value="Subtilisin-like"/>
    <property type="match status" value="1"/>
</dbReference>
<dbReference type="Pfam" id="PF00082">
    <property type="entry name" value="Peptidase_S8"/>
    <property type="match status" value="1"/>
</dbReference>
<dbReference type="Gene3D" id="3.40.50.200">
    <property type="entry name" value="Peptidase S8/S53 domain"/>
    <property type="match status" value="1"/>
</dbReference>
<dbReference type="Proteomes" id="UP000320772">
    <property type="component" value="Unassembled WGS sequence"/>
</dbReference>
<dbReference type="AlphaFoldDB" id="A0A4Y3M7W4"/>
<dbReference type="RefSeq" id="WP_083541339.1">
    <property type="nucleotide sequence ID" value="NZ_BAQZ01000037.1"/>
</dbReference>
<evidence type="ECO:0000313" key="3">
    <source>
        <dbReference type="Proteomes" id="UP000320772"/>
    </source>
</evidence>
<dbReference type="InterPro" id="IPR034074">
    <property type="entry name" value="Y4bN_pept_dom"/>
</dbReference>
<reference evidence="2 3" key="1">
    <citation type="submission" date="2019-06" db="EMBL/GenBank/DDBJ databases">
        <title>Whole genome shotgun sequence of Gluconobacter roseus NBRC 3990.</title>
        <authorList>
            <person name="Hosoyama A."/>
            <person name="Uohara A."/>
            <person name="Ohji S."/>
            <person name="Ichikawa N."/>
        </authorList>
    </citation>
    <scope>NUCLEOTIDE SEQUENCE [LARGE SCALE GENOMIC DNA]</scope>
    <source>
        <strain evidence="2 3">NBRC 3990</strain>
    </source>
</reference>
<proteinExistence type="predicted"/>